<dbReference type="Gene3D" id="1.10.405.10">
    <property type="entry name" value="Guanine Nucleotide Dissociation Inhibitor, domain 1"/>
    <property type="match status" value="1"/>
</dbReference>
<organism evidence="2 3">
    <name type="scientific">Clonostachys chloroleuca</name>
    <dbReference type="NCBI Taxonomy" id="1926264"/>
    <lineage>
        <taxon>Eukaryota</taxon>
        <taxon>Fungi</taxon>
        <taxon>Dikarya</taxon>
        <taxon>Ascomycota</taxon>
        <taxon>Pezizomycotina</taxon>
        <taxon>Sordariomycetes</taxon>
        <taxon>Hypocreomycetidae</taxon>
        <taxon>Hypocreales</taxon>
        <taxon>Bionectriaceae</taxon>
        <taxon>Clonostachys</taxon>
    </lineage>
</organism>
<accession>A0AA35LP93</accession>
<dbReference type="Gene3D" id="1.10.10.1620">
    <property type="match status" value="1"/>
</dbReference>
<dbReference type="InterPro" id="IPR050281">
    <property type="entry name" value="Flavin_monoamine_oxidase"/>
</dbReference>
<dbReference type="PANTHER" id="PTHR10742">
    <property type="entry name" value="FLAVIN MONOAMINE OXIDASE"/>
    <property type="match status" value="1"/>
</dbReference>
<dbReference type="SUPFAM" id="SSF51905">
    <property type="entry name" value="FAD/NAD(P)-binding domain"/>
    <property type="match status" value="1"/>
</dbReference>
<dbReference type="Proteomes" id="UP001160390">
    <property type="component" value="Unassembled WGS sequence"/>
</dbReference>
<dbReference type="GO" id="GO:0009063">
    <property type="term" value="P:amino acid catabolic process"/>
    <property type="evidence" value="ECO:0007669"/>
    <property type="project" value="TreeGrafter"/>
</dbReference>
<dbReference type="GO" id="GO:0001716">
    <property type="term" value="F:L-amino-acid oxidase activity"/>
    <property type="evidence" value="ECO:0007669"/>
    <property type="project" value="TreeGrafter"/>
</dbReference>
<dbReference type="EMBL" id="CABFNP030000456">
    <property type="protein sequence ID" value="CAI6016991.1"/>
    <property type="molecule type" value="Genomic_DNA"/>
</dbReference>
<comment type="caution">
    <text evidence="2">The sequence shown here is derived from an EMBL/GenBank/DDBJ whole genome shotgun (WGS) entry which is preliminary data.</text>
</comment>
<dbReference type="Gene3D" id="3.50.50.60">
    <property type="entry name" value="FAD/NAD(P)-binding domain"/>
    <property type="match status" value="1"/>
</dbReference>
<evidence type="ECO:0000259" key="1">
    <source>
        <dbReference type="Pfam" id="PF01593"/>
    </source>
</evidence>
<evidence type="ECO:0000313" key="2">
    <source>
        <dbReference type="EMBL" id="CAI6016991.1"/>
    </source>
</evidence>
<keyword evidence="3" id="KW-1185">Reference proteome</keyword>
<proteinExistence type="predicted"/>
<dbReference type="Pfam" id="PF01593">
    <property type="entry name" value="Amino_oxidase"/>
    <property type="match status" value="1"/>
</dbReference>
<name>A0AA35LP93_9HYPO</name>
<feature type="domain" description="Amine oxidase" evidence="1">
    <location>
        <begin position="107"/>
        <end position="586"/>
    </location>
</feature>
<dbReference type="PANTHER" id="PTHR10742:SF342">
    <property type="entry name" value="AMINE OXIDASE"/>
    <property type="match status" value="1"/>
</dbReference>
<dbReference type="AlphaFoldDB" id="A0AA35LP93"/>
<reference evidence="2" key="1">
    <citation type="submission" date="2023-01" db="EMBL/GenBank/DDBJ databases">
        <authorList>
            <person name="Piombo E."/>
        </authorList>
    </citation>
    <scope>NUCLEOTIDE SEQUENCE</scope>
</reference>
<protein>
    <recommendedName>
        <fullName evidence="1">Amine oxidase domain-containing protein</fullName>
    </recommendedName>
</protein>
<gene>
    <name evidence="2" type="ORF">CCHLO57077_00015081</name>
</gene>
<sequence>MASLASSPISTHTYKDVASLTTSPLLGFLLNFARSRQDKPYLEVIHRQKSKWFVDHWGRDVESGAESEVPDVSAQDEKVYTDLINSDGLSPVSNRPTWQVTVVGAGISGLVAAYELKRAKFKVRILEASSRVGGRIITRRDPEFAPGLHAEGGAMRIPANHYLLREYIRKFNIDQYMPFEMANKFIYLAGYRGGTTLTYDDFNKKLRQREPDLLSLFPNFHDNEKGQTVDDLFFAAVEPVVQLFQKHYAVPGDESTRIRNAYQEVTKAYDKYTLRSYLTDVAGWSTDALNLYDLGNAHVVFENGFIESWKHAFLSSNTSGADAGMQQLQNGMDQVPKAFISPNRGDLSLAEDITYGARIELEYETPAGFKQKVRSDYVVLSVPYTAQRAIAKSKAFSPAIEQAIRDVRYIEIAKVLLQYSKRWWEHEFNKRNQGTDGGLISDLPIRYTMFPVSKDNEQFKNIQRGAIMVAYTFQQDSTILASMTPERRIRVAAENLHTVFPEANSLDYLEAGASQAFPTDELAGGSAFNYFAPKQKTQYLETMRSPDWAYSEGSSNYRVFFAGEHGSYTHGWIHGAMEAGLRCAQQAHTSANSLPSKQVYGSSSDPGFGFV</sequence>
<dbReference type="Gene3D" id="3.90.660.10">
    <property type="match status" value="1"/>
</dbReference>
<dbReference type="SUPFAM" id="SSF54373">
    <property type="entry name" value="FAD-linked reductases, C-terminal domain"/>
    <property type="match status" value="1"/>
</dbReference>
<dbReference type="InterPro" id="IPR002937">
    <property type="entry name" value="Amino_oxidase"/>
</dbReference>
<dbReference type="InterPro" id="IPR036188">
    <property type="entry name" value="FAD/NAD-bd_sf"/>
</dbReference>
<evidence type="ECO:0000313" key="3">
    <source>
        <dbReference type="Proteomes" id="UP001160390"/>
    </source>
</evidence>